<dbReference type="RefSeq" id="WP_058613004.1">
    <property type="nucleotide sequence ID" value="NZ_LDRR01000038.1"/>
</dbReference>
<accession>A0A147FCC1</accession>
<sequence>MKHLHDAAVPSRSRRARVALPALLLVAGVVTLSACATPVAGAPTPSPSLSPSASPTASPTPIVTSTPQPEPSESPTSDTPYNGEILVVTSEVRDGALEVTAMVPGVAESGGTCTLTRDDTQESVSVAGTEGKGVTYCGLMSIPVASGEEKVSFHVGYESPQLRALSATATIEPGQ</sequence>
<proteinExistence type="predicted"/>
<evidence type="ECO:0000313" key="3">
    <source>
        <dbReference type="Proteomes" id="UP000072189"/>
    </source>
</evidence>
<comment type="caution">
    <text evidence="2">The sequence shown here is derived from an EMBL/GenBank/DDBJ whole genome shotgun (WGS) entry which is preliminary data.</text>
</comment>
<dbReference type="PATRIC" id="fig|2033.4.peg.2234"/>
<feature type="compositionally biased region" description="Low complexity" evidence="1">
    <location>
        <begin position="47"/>
        <end position="80"/>
    </location>
</feature>
<feature type="region of interest" description="Disordered" evidence="1">
    <location>
        <begin position="40"/>
        <end position="83"/>
    </location>
</feature>
<dbReference type="AlphaFoldDB" id="A0A147FCC1"/>
<gene>
    <name evidence="2" type="ORF">RSA3_01300</name>
</gene>
<dbReference type="Proteomes" id="UP000072189">
    <property type="component" value="Unassembled WGS sequence"/>
</dbReference>
<protein>
    <submittedName>
        <fullName evidence="2">Uncharacterized protein</fullName>
    </submittedName>
</protein>
<name>A0A147FCC1_MICTE</name>
<evidence type="ECO:0000313" key="2">
    <source>
        <dbReference type="EMBL" id="KTS14168.1"/>
    </source>
</evidence>
<organism evidence="2 3">
    <name type="scientific">Microbacterium testaceum</name>
    <name type="common">Aureobacterium testaceum</name>
    <name type="synonym">Brevibacterium testaceum</name>
    <dbReference type="NCBI Taxonomy" id="2033"/>
    <lineage>
        <taxon>Bacteria</taxon>
        <taxon>Bacillati</taxon>
        <taxon>Actinomycetota</taxon>
        <taxon>Actinomycetes</taxon>
        <taxon>Micrococcales</taxon>
        <taxon>Microbacteriaceae</taxon>
        <taxon>Microbacterium</taxon>
    </lineage>
</organism>
<dbReference type="PROSITE" id="PS51257">
    <property type="entry name" value="PROKAR_LIPOPROTEIN"/>
    <property type="match status" value="1"/>
</dbReference>
<dbReference type="EMBL" id="LDRV01000005">
    <property type="protein sequence ID" value="KTS14168.1"/>
    <property type="molecule type" value="Genomic_DNA"/>
</dbReference>
<reference evidence="2 3" key="1">
    <citation type="journal article" date="2016" name="Front. Microbiol.">
        <title>Genomic Resource of Rice Seed Associated Bacteria.</title>
        <authorList>
            <person name="Midha S."/>
            <person name="Bansal K."/>
            <person name="Sharma S."/>
            <person name="Kumar N."/>
            <person name="Patil P.P."/>
            <person name="Chaudhry V."/>
            <person name="Patil P.B."/>
        </authorList>
    </citation>
    <scope>NUCLEOTIDE SEQUENCE [LARGE SCALE GENOMIC DNA]</scope>
    <source>
        <strain evidence="2 3">RSA3</strain>
    </source>
</reference>
<evidence type="ECO:0000256" key="1">
    <source>
        <dbReference type="SAM" id="MobiDB-lite"/>
    </source>
</evidence>